<proteinExistence type="predicted"/>
<dbReference type="GO" id="GO:0016491">
    <property type="term" value="F:oxidoreductase activity"/>
    <property type="evidence" value="ECO:0007669"/>
    <property type="project" value="InterPro"/>
</dbReference>
<keyword evidence="3" id="KW-1185">Reference proteome</keyword>
<reference evidence="2" key="1">
    <citation type="submission" date="2020-08" db="EMBL/GenBank/DDBJ databases">
        <title>Ramlibacter sp. USB13 16S ribosomal RNA gene genome sequencing and assembly.</title>
        <authorList>
            <person name="Kang M."/>
        </authorList>
    </citation>
    <scope>NUCLEOTIDE SEQUENCE</scope>
    <source>
        <strain evidence="2">USB13</strain>
    </source>
</reference>
<feature type="domain" description="Amine oxidase" evidence="1">
    <location>
        <begin position="16"/>
        <end position="451"/>
    </location>
</feature>
<organism evidence="2 3">
    <name type="scientific">Ramlibacter cellulosilyticus</name>
    <dbReference type="NCBI Taxonomy" id="2764187"/>
    <lineage>
        <taxon>Bacteria</taxon>
        <taxon>Pseudomonadati</taxon>
        <taxon>Pseudomonadota</taxon>
        <taxon>Betaproteobacteria</taxon>
        <taxon>Burkholderiales</taxon>
        <taxon>Comamonadaceae</taxon>
        <taxon>Ramlibacter</taxon>
    </lineage>
</organism>
<dbReference type="SUPFAM" id="SSF51905">
    <property type="entry name" value="FAD/NAD(P)-binding domain"/>
    <property type="match status" value="1"/>
</dbReference>
<dbReference type="InterPro" id="IPR036188">
    <property type="entry name" value="FAD/NAD-bd_sf"/>
</dbReference>
<accession>A0A923MX72</accession>
<evidence type="ECO:0000259" key="1">
    <source>
        <dbReference type="Pfam" id="PF01593"/>
    </source>
</evidence>
<evidence type="ECO:0000313" key="3">
    <source>
        <dbReference type="Proteomes" id="UP000608513"/>
    </source>
</evidence>
<dbReference type="Proteomes" id="UP000608513">
    <property type="component" value="Unassembled WGS sequence"/>
</dbReference>
<dbReference type="AlphaFoldDB" id="A0A923MX72"/>
<sequence>MTPSPEFDAVVVGAGVAGLFCAASLADAGVKVAVLEARADAGGRARSWHDATMGLEVDIGPHVLSSEHRQFVRMLRRLGTADQVQWQREPQVTLLDAGELLAVRNVRWTPPLHGLPNLPVALRRIGWRDAVSHWRVAWHAARANEESLRALDGIAALHWLRSLGVTTRAIDWFWRSALLALLNVPLEHCSAAAAMRVFRLMLGRSGYHFGFPTTGLSRLYVPACVGLVRERGSAFFTRSAVRNLEIENDRVAGVRLRDGKVLRAPWCVLALPPWNLAPLLARTRSARLAGLAEAASRFLGAPYTSTVLALDRRVGELRFRARVWNPADFNTDFYDLANIRPELAGGGSVIACNAIGPHARLAWSDREVVARTMAELADCTPAARDARVLRACVHRIRAAIPQPRPGTETLRPPTRTGLQGLLLAGDWIATAVPCSMESAARSAALAAGAILGRELVLPPPESYGFVGLLRKRA</sequence>
<dbReference type="PANTHER" id="PTHR42923">
    <property type="entry name" value="PROTOPORPHYRINOGEN OXIDASE"/>
    <property type="match status" value="1"/>
</dbReference>
<dbReference type="InterPro" id="IPR050464">
    <property type="entry name" value="Zeta_carotene_desat/Oxidored"/>
</dbReference>
<name>A0A923MX72_9BURK</name>
<comment type="caution">
    <text evidence="2">The sequence shown here is derived from an EMBL/GenBank/DDBJ whole genome shotgun (WGS) entry which is preliminary data.</text>
</comment>
<protein>
    <submittedName>
        <fullName evidence="2">FAD-dependent oxidoreductase</fullName>
    </submittedName>
</protein>
<gene>
    <name evidence="2" type="ORF">H8N03_22835</name>
</gene>
<dbReference type="Gene3D" id="3.50.50.60">
    <property type="entry name" value="FAD/NAD(P)-binding domain"/>
    <property type="match status" value="1"/>
</dbReference>
<dbReference type="EMBL" id="JACORT010000012">
    <property type="protein sequence ID" value="MBC5785794.1"/>
    <property type="molecule type" value="Genomic_DNA"/>
</dbReference>
<dbReference type="InterPro" id="IPR002937">
    <property type="entry name" value="Amino_oxidase"/>
</dbReference>
<dbReference type="PANTHER" id="PTHR42923:SF47">
    <property type="entry name" value="BLR3003 PROTEIN"/>
    <property type="match status" value="1"/>
</dbReference>
<evidence type="ECO:0000313" key="2">
    <source>
        <dbReference type="EMBL" id="MBC5785794.1"/>
    </source>
</evidence>
<dbReference type="Pfam" id="PF01593">
    <property type="entry name" value="Amino_oxidase"/>
    <property type="match status" value="1"/>
</dbReference>
<dbReference type="RefSeq" id="WP_187078535.1">
    <property type="nucleotide sequence ID" value="NZ_JACORT010000012.1"/>
</dbReference>